<dbReference type="RefSeq" id="XP_019033450.1">
    <property type="nucleotide sequence ID" value="XM_019174398.1"/>
</dbReference>
<accession>A0A1E3JR92</accession>
<feature type="region of interest" description="Disordered" evidence="1">
    <location>
        <begin position="1"/>
        <end position="52"/>
    </location>
</feature>
<dbReference type="GeneID" id="30191459"/>
<feature type="compositionally biased region" description="Low complexity" evidence="1">
    <location>
        <begin position="30"/>
        <end position="50"/>
    </location>
</feature>
<proteinExistence type="predicted"/>
<comment type="caution">
    <text evidence="2">The sequence shown here is derived from an EMBL/GenBank/DDBJ whole genome shotgun (WGS) entry which is preliminary data.</text>
</comment>
<protein>
    <submittedName>
        <fullName evidence="2">Uncharacterized protein</fullName>
    </submittedName>
</protein>
<evidence type="ECO:0000313" key="3">
    <source>
        <dbReference type="Proteomes" id="UP000094819"/>
    </source>
</evidence>
<organism evidence="2 3">
    <name type="scientific">Cryptococcus wingfieldii CBS 7118</name>
    <dbReference type="NCBI Taxonomy" id="1295528"/>
    <lineage>
        <taxon>Eukaryota</taxon>
        <taxon>Fungi</taxon>
        <taxon>Dikarya</taxon>
        <taxon>Basidiomycota</taxon>
        <taxon>Agaricomycotina</taxon>
        <taxon>Tremellomycetes</taxon>
        <taxon>Tremellales</taxon>
        <taxon>Cryptococcaceae</taxon>
        <taxon>Cryptococcus</taxon>
    </lineage>
</organism>
<dbReference type="Proteomes" id="UP000094819">
    <property type="component" value="Unassembled WGS sequence"/>
</dbReference>
<gene>
    <name evidence="2" type="ORF">L198_02246</name>
</gene>
<feature type="compositionally biased region" description="Low complexity" evidence="1">
    <location>
        <begin position="1"/>
        <end position="14"/>
    </location>
</feature>
<feature type="region of interest" description="Disordered" evidence="1">
    <location>
        <begin position="88"/>
        <end position="125"/>
    </location>
</feature>
<feature type="compositionally biased region" description="Low complexity" evidence="1">
    <location>
        <begin position="158"/>
        <end position="171"/>
    </location>
</feature>
<keyword evidence="3" id="KW-1185">Reference proteome</keyword>
<dbReference type="EMBL" id="AWGH01000005">
    <property type="protein sequence ID" value="ODO03399.1"/>
    <property type="molecule type" value="Genomic_DNA"/>
</dbReference>
<feature type="compositionally biased region" description="Basic residues" evidence="1">
    <location>
        <begin position="183"/>
        <end position="195"/>
    </location>
</feature>
<sequence length="210" mass="22310">MPKAPSSKAQAKPALTQRKLPSKATKKGSGDASPPASTPSSPSSSGDPTSFSLDLDKELVVKIILAKLEANTTCDWYQMSQRLKAEGEVGLDQEDLGNGVTGKQKGKGRGRGKGKQKGKRELSGTDLHDLYHNKILPALKNGRALWVEDGEGCDRRASTSSTSDSSTAGASKAISGLGLRVNTKNKTKPKTKQRLSRGDEEDELDSSDDD</sequence>
<evidence type="ECO:0000256" key="1">
    <source>
        <dbReference type="SAM" id="MobiDB-lite"/>
    </source>
</evidence>
<dbReference type="OrthoDB" id="2576470at2759"/>
<feature type="region of interest" description="Disordered" evidence="1">
    <location>
        <begin position="151"/>
        <end position="210"/>
    </location>
</feature>
<dbReference type="AlphaFoldDB" id="A0A1E3JR92"/>
<reference evidence="2 3" key="1">
    <citation type="submission" date="2016-06" db="EMBL/GenBank/DDBJ databases">
        <title>Evolution of pathogenesis and genome organization in the Tremellales.</title>
        <authorList>
            <person name="Cuomo C."/>
            <person name="Litvintseva A."/>
            <person name="Heitman J."/>
            <person name="Chen Y."/>
            <person name="Sun S."/>
            <person name="Springer D."/>
            <person name="Dromer F."/>
            <person name="Young S."/>
            <person name="Zeng Q."/>
            <person name="Chapman S."/>
            <person name="Gujja S."/>
            <person name="Saif S."/>
            <person name="Birren B."/>
        </authorList>
    </citation>
    <scope>NUCLEOTIDE SEQUENCE [LARGE SCALE GENOMIC DNA]</scope>
    <source>
        <strain evidence="2 3">CBS 7118</strain>
    </source>
</reference>
<evidence type="ECO:0000313" key="2">
    <source>
        <dbReference type="EMBL" id="ODO03399.1"/>
    </source>
</evidence>
<feature type="compositionally biased region" description="Acidic residues" evidence="1">
    <location>
        <begin position="199"/>
        <end position="210"/>
    </location>
</feature>
<name>A0A1E3JR92_9TREE</name>
<feature type="compositionally biased region" description="Basic residues" evidence="1">
    <location>
        <begin position="104"/>
        <end position="118"/>
    </location>
</feature>